<feature type="region of interest" description="Disordered" evidence="1">
    <location>
        <begin position="146"/>
        <end position="167"/>
    </location>
</feature>
<accession>A0A2P6U3G6</accession>
<dbReference type="STRING" id="3076.A0A2P6U3G6"/>
<feature type="compositionally biased region" description="Acidic residues" evidence="1">
    <location>
        <begin position="509"/>
        <end position="527"/>
    </location>
</feature>
<dbReference type="PANTHER" id="PTHR46737">
    <property type="entry name" value="OS02G0827600 PROTEIN"/>
    <property type="match status" value="1"/>
</dbReference>
<protein>
    <submittedName>
        <fullName evidence="2">DUF3531 domain-containing</fullName>
    </submittedName>
</protein>
<dbReference type="OrthoDB" id="2014339at2759"/>
<dbReference type="Pfam" id="PF12049">
    <property type="entry name" value="DUF3531"/>
    <property type="match status" value="1"/>
</dbReference>
<dbReference type="Proteomes" id="UP000239899">
    <property type="component" value="Unassembled WGS sequence"/>
</dbReference>
<sequence length="527" mass="57487">MLTTQAAARPVGRAASLRVYARSRGSITPWGATQPAAAGGVGDKLLPLLRTPLDLLALPGRVALGAVQSIPEVLEKIPADVERLSMLAQDPRPLEEKQAEVLGEIEDRLVGYLQKGTDTEAEVLSSVAAVLPDPLKEALPEPIKDALKPRADGSSGNGSGSSSSGAAAKPLATWTITSDTEDVVVVDVEEDDDLPPMTPAAIAASQTAAEVVEVNAAVAALREQLSALQSNTDDSRTNMIKLNLREAEQILRGRLEQMVPAHKAVGDAAVQAAIREAELLLEEEQPEWYQALEETAHLDEDVARLLASAKNNPDAVRRRMQEEQEKLYSRIMGTKFGGEEAPVDVSFRGPVDSFNLWTWIQLYRPPTGTDLEMLQEVLNSWFLLGRLGGFNSGNLQVLYNQEEGLEELEYDNDEEGAQMAATFHEMGPLEAQGSWLRFWLDMGTADELALDVLINALSTFSKEQLGIRSLVFGGENEDWPAPQRDEFLPEVTMDPMRGPRRAGARRGGDDDDEDDDDFEDEQDPFLP</sequence>
<reference evidence="2 3" key="1">
    <citation type="journal article" date="2018" name="Plant J.">
        <title>Genome sequences of Chlorella sorokiniana UTEX 1602 and Micractinium conductrix SAG 241.80: implications to maltose excretion by a green alga.</title>
        <authorList>
            <person name="Arriola M.B."/>
            <person name="Velmurugan N."/>
            <person name="Zhang Y."/>
            <person name="Plunkett M.H."/>
            <person name="Hondzo H."/>
            <person name="Barney B.M."/>
        </authorList>
    </citation>
    <scope>NUCLEOTIDE SEQUENCE [LARGE SCALE GENOMIC DNA]</scope>
    <source>
        <strain evidence="3">UTEX 1602</strain>
    </source>
</reference>
<evidence type="ECO:0000256" key="1">
    <source>
        <dbReference type="SAM" id="MobiDB-lite"/>
    </source>
</evidence>
<comment type="caution">
    <text evidence="2">The sequence shown here is derived from an EMBL/GenBank/DDBJ whole genome shotgun (WGS) entry which is preliminary data.</text>
</comment>
<evidence type="ECO:0000313" key="2">
    <source>
        <dbReference type="EMBL" id="PRW60856.1"/>
    </source>
</evidence>
<evidence type="ECO:0000313" key="3">
    <source>
        <dbReference type="Proteomes" id="UP000239899"/>
    </source>
</evidence>
<dbReference type="EMBL" id="LHPG02000002">
    <property type="protein sequence ID" value="PRW60856.1"/>
    <property type="molecule type" value="Genomic_DNA"/>
</dbReference>
<feature type="region of interest" description="Disordered" evidence="1">
    <location>
        <begin position="478"/>
        <end position="527"/>
    </location>
</feature>
<dbReference type="PANTHER" id="PTHR46737:SF2">
    <property type="entry name" value="OS02G0827600 PROTEIN"/>
    <property type="match status" value="1"/>
</dbReference>
<organism evidence="2 3">
    <name type="scientific">Chlorella sorokiniana</name>
    <name type="common">Freshwater green alga</name>
    <dbReference type="NCBI Taxonomy" id="3076"/>
    <lineage>
        <taxon>Eukaryota</taxon>
        <taxon>Viridiplantae</taxon>
        <taxon>Chlorophyta</taxon>
        <taxon>core chlorophytes</taxon>
        <taxon>Trebouxiophyceae</taxon>
        <taxon>Chlorellales</taxon>
        <taxon>Chlorellaceae</taxon>
        <taxon>Chlorella clade</taxon>
        <taxon>Chlorella</taxon>
    </lineage>
</organism>
<dbReference type="InterPro" id="IPR021920">
    <property type="entry name" value="DUF3531"/>
</dbReference>
<dbReference type="AlphaFoldDB" id="A0A2P6U3G6"/>
<keyword evidence="3" id="KW-1185">Reference proteome</keyword>
<proteinExistence type="predicted"/>
<gene>
    <name evidence="2" type="ORF">C2E21_1275</name>
</gene>
<name>A0A2P6U3G6_CHLSO</name>